<evidence type="ECO:0000313" key="2">
    <source>
        <dbReference type="EMBL" id="MBB2167770.1"/>
    </source>
</evidence>
<dbReference type="EMBL" id="JABEQD010000003">
    <property type="protein sequence ID" value="MBB2167770.1"/>
    <property type="molecule type" value="Genomic_DNA"/>
</dbReference>
<sequence>MHMASRIVAVAALAVPFLTTSLSGPVTARAADELGTPVGRIRLVAKSADVGIGWTWGTGTLTYGHHTYHFTIKGGSIAAVGYSKVEGTGTVYNLKHLHDFDGTYVAGNGEATLGSGVGGSLLHNGNGVTIKIDTISQGARLAGAAQGLELTLTR</sequence>
<proteinExistence type="predicted"/>
<accession>A0A7W4IRK1</accession>
<feature type="signal peptide" evidence="1">
    <location>
        <begin position="1"/>
        <end position="30"/>
    </location>
</feature>
<dbReference type="Proteomes" id="UP000559860">
    <property type="component" value="Unassembled WGS sequence"/>
</dbReference>
<evidence type="ECO:0000313" key="3">
    <source>
        <dbReference type="Proteomes" id="UP000559860"/>
    </source>
</evidence>
<comment type="caution">
    <text evidence="2">The sequence shown here is derived from an EMBL/GenBank/DDBJ whole genome shotgun (WGS) entry which is preliminary data.</text>
</comment>
<evidence type="ECO:0008006" key="4">
    <source>
        <dbReference type="Google" id="ProtNLM"/>
    </source>
</evidence>
<keyword evidence="3" id="KW-1185">Reference proteome</keyword>
<evidence type="ECO:0000256" key="1">
    <source>
        <dbReference type="SAM" id="SignalP"/>
    </source>
</evidence>
<organism evidence="2 3">
    <name type="scientific">Gluconacetobacter aggeris</name>
    <dbReference type="NCBI Taxonomy" id="1286186"/>
    <lineage>
        <taxon>Bacteria</taxon>
        <taxon>Pseudomonadati</taxon>
        <taxon>Pseudomonadota</taxon>
        <taxon>Alphaproteobacteria</taxon>
        <taxon>Acetobacterales</taxon>
        <taxon>Acetobacteraceae</taxon>
        <taxon>Gluconacetobacter</taxon>
    </lineage>
</organism>
<gene>
    <name evidence="2" type="ORF">HLH36_05270</name>
</gene>
<protein>
    <recommendedName>
        <fullName evidence="4">DUF1134 domain-containing protein</fullName>
    </recommendedName>
</protein>
<feature type="chain" id="PRO_5031059693" description="DUF1134 domain-containing protein" evidence="1">
    <location>
        <begin position="31"/>
        <end position="154"/>
    </location>
</feature>
<dbReference type="AlphaFoldDB" id="A0A7W4IRK1"/>
<keyword evidence="1" id="KW-0732">Signal</keyword>
<name>A0A7W4IRK1_9PROT</name>
<reference evidence="2 3" key="1">
    <citation type="submission" date="2020-04" db="EMBL/GenBank/DDBJ databases">
        <title>Description of novel Gluconacetobacter.</title>
        <authorList>
            <person name="Sombolestani A."/>
        </authorList>
    </citation>
    <scope>NUCLEOTIDE SEQUENCE [LARGE SCALE GENOMIC DNA]</scope>
    <source>
        <strain evidence="2 3">LMG 27801</strain>
    </source>
</reference>